<dbReference type="GO" id="GO:0008757">
    <property type="term" value="F:S-adenosylmethionine-dependent methyltransferase activity"/>
    <property type="evidence" value="ECO:0007669"/>
    <property type="project" value="TreeGrafter"/>
</dbReference>
<sequence length="211" mass="24151">MENKLYQYLDQMVGLKKDWMKQIESQAKNEQIPIMEPLGLDFLKQIIRLKQPKKILEIGTAIGYSALQMLDASPTSTIVTIERDVKRYKQAMHNITSLDKQKHIEILLGDAFAMEQEAEKRGPYDLLFIDAAKGQYQRFFETFHAFVRSNGVIISDNVLFRGLVVKEESSNKRLQQIAAKIRDYNEWLVNHSGYSTTIIPVGDGVAVSVKK</sequence>
<dbReference type="InterPro" id="IPR050362">
    <property type="entry name" value="Cation-dep_OMT"/>
</dbReference>
<feature type="binding site" evidence="4">
    <location>
        <position position="130"/>
    </location>
    <ligand>
        <name>S-adenosyl-L-methionine</name>
        <dbReference type="ChEBI" id="CHEBI:59789"/>
    </ligand>
</feature>
<proteinExistence type="inferred from homology"/>
<keyword evidence="6" id="KW-1185">Reference proteome</keyword>
<keyword evidence="2 4" id="KW-0808">Transferase</keyword>
<dbReference type="SUPFAM" id="SSF53335">
    <property type="entry name" value="S-adenosyl-L-methionine-dependent methyltransferases"/>
    <property type="match status" value="1"/>
</dbReference>
<keyword evidence="3 4" id="KW-0949">S-adenosyl-L-methionine</keyword>
<keyword evidence="4" id="KW-0479">Metal-binding</keyword>
<feature type="binding site" evidence="4">
    <location>
        <position position="130"/>
    </location>
    <ligand>
        <name>Mg(2+)</name>
        <dbReference type="ChEBI" id="CHEBI:18420"/>
    </ligand>
</feature>
<evidence type="ECO:0000256" key="2">
    <source>
        <dbReference type="ARBA" id="ARBA00022679"/>
    </source>
</evidence>
<dbReference type="AlphaFoldDB" id="A0A9X3WVB3"/>
<gene>
    <name evidence="4" type="primary">trmR</name>
    <name evidence="5" type="ORF">NC797_10205</name>
</gene>
<dbReference type="InterPro" id="IPR043675">
    <property type="entry name" value="TrmR_methyltr"/>
</dbReference>
<dbReference type="PANTHER" id="PTHR10509:SF14">
    <property type="entry name" value="CAFFEOYL-COA O-METHYLTRANSFERASE 3-RELATED"/>
    <property type="match status" value="1"/>
</dbReference>
<dbReference type="GO" id="GO:0016300">
    <property type="term" value="F:tRNA (uridine) methyltransferase activity"/>
    <property type="evidence" value="ECO:0007669"/>
    <property type="project" value="UniProtKB-UniRule"/>
</dbReference>
<dbReference type="EC" id="2.1.1.-" evidence="4"/>
<comment type="subunit">
    <text evidence="4">Homodimer.</text>
</comment>
<feature type="binding site" evidence="4">
    <location>
        <position position="35"/>
    </location>
    <ligand>
        <name>S-adenosyl-L-methionine</name>
        <dbReference type="ChEBI" id="CHEBI:59789"/>
    </ligand>
</feature>
<dbReference type="RefSeq" id="WP_272436687.1">
    <property type="nucleotide sequence ID" value="NZ_JAMQKB010000009.1"/>
</dbReference>
<reference evidence="5" key="1">
    <citation type="submission" date="2022-06" db="EMBL/GenBank/DDBJ databases">
        <title>Aquibacillus sp. a new bacterium isolated from soil saline samples.</title>
        <authorList>
            <person name="Galisteo C."/>
            <person name="De La Haba R."/>
            <person name="Sanchez-Porro C."/>
            <person name="Ventosa A."/>
        </authorList>
    </citation>
    <scope>NUCLEOTIDE SEQUENCE</scope>
    <source>
        <strain evidence="5">3ASR75-11</strain>
    </source>
</reference>
<dbReference type="InterPro" id="IPR029063">
    <property type="entry name" value="SAM-dependent_MTases_sf"/>
</dbReference>
<dbReference type="Proteomes" id="UP001145050">
    <property type="component" value="Unassembled WGS sequence"/>
</dbReference>
<feature type="binding site" evidence="4">
    <location>
        <position position="65"/>
    </location>
    <ligand>
        <name>S-adenosyl-L-methionine</name>
        <dbReference type="ChEBI" id="CHEBI:59789"/>
    </ligand>
</feature>
<dbReference type="InterPro" id="IPR002935">
    <property type="entry name" value="SAM_O-MeTrfase"/>
</dbReference>
<evidence type="ECO:0000256" key="3">
    <source>
        <dbReference type="ARBA" id="ARBA00022691"/>
    </source>
</evidence>
<evidence type="ECO:0000313" key="5">
    <source>
        <dbReference type="EMBL" id="MDC3424881.1"/>
    </source>
</evidence>
<comment type="function">
    <text evidence="4">Catalyzes the methylation of 5-hydroxyuridine (ho5U) to form 5-methoxyuridine (mo5U) at position 34 in tRNAs.</text>
</comment>
<feature type="binding site" evidence="4">
    <location>
        <position position="82"/>
    </location>
    <ligand>
        <name>S-adenosyl-L-methionine</name>
        <dbReference type="ChEBI" id="CHEBI:59789"/>
    </ligand>
</feature>
<dbReference type="GO" id="GO:0000287">
    <property type="term" value="F:magnesium ion binding"/>
    <property type="evidence" value="ECO:0007669"/>
    <property type="project" value="UniProtKB-UniRule"/>
</dbReference>
<feature type="binding site" evidence="4">
    <location>
        <begin position="110"/>
        <end position="111"/>
    </location>
    <ligand>
        <name>S-adenosyl-L-methionine</name>
        <dbReference type="ChEBI" id="CHEBI:59789"/>
    </ligand>
</feature>
<protein>
    <recommendedName>
        <fullName evidence="4">tRNA 5-hydroxyuridine methyltransferase</fullName>
        <ecNumber evidence="4">2.1.1.-</ecNumber>
    </recommendedName>
    <alternativeName>
        <fullName evidence="4">ho5U methyltransferase</fullName>
    </alternativeName>
</protein>
<keyword evidence="1 4" id="KW-0489">Methyltransferase</keyword>
<keyword evidence="4" id="KW-0460">Magnesium</keyword>
<feature type="binding site" evidence="4">
    <location>
        <position position="157"/>
    </location>
    <ligand>
        <name>Mg(2+)</name>
        <dbReference type="ChEBI" id="CHEBI:18420"/>
    </ligand>
</feature>
<accession>A0A9X3WVB3</accession>
<organism evidence="5 6">
    <name type="scientific">Terrihalobacillus insolitus</name>
    <dbReference type="NCBI Taxonomy" id="2950438"/>
    <lineage>
        <taxon>Bacteria</taxon>
        <taxon>Bacillati</taxon>
        <taxon>Bacillota</taxon>
        <taxon>Bacilli</taxon>
        <taxon>Bacillales</taxon>
        <taxon>Bacillaceae</taxon>
        <taxon>Terrihalobacillus</taxon>
    </lineage>
</organism>
<evidence type="ECO:0000256" key="4">
    <source>
        <dbReference type="HAMAP-Rule" id="MF_02217"/>
    </source>
</evidence>
<dbReference type="Pfam" id="PF01596">
    <property type="entry name" value="Methyltransf_3"/>
    <property type="match status" value="1"/>
</dbReference>
<dbReference type="CDD" id="cd02440">
    <property type="entry name" value="AdoMet_MTases"/>
    <property type="match status" value="1"/>
</dbReference>
<dbReference type="PROSITE" id="PS51682">
    <property type="entry name" value="SAM_OMT_I"/>
    <property type="match status" value="1"/>
</dbReference>
<dbReference type="PANTHER" id="PTHR10509">
    <property type="entry name" value="O-METHYLTRANSFERASE-RELATED"/>
    <property type="match status" value="1"/>
</dbReference>
<comment type="caution">
    <text evidence="5">The sequence shown here is derived from an EMBL/GenBank/DDBJ whole genome shotgun (WGS) entry which is preliminary data.</text>
</comment>
<dbReference type="GO" id="GO:0030488">
    <property type="term" value="P:tRNA methylation"/>
    <property type="evidence" value="ECO:0007669"/>
    <property type="project" value="UniProtKB-UniRule"/>
</dbReference>
<comment type="similarity">
    <text evidence="4">Belongs to the class I-like SAM-binding methyltransferase superfamily. Cation-dependent O-methyltransferase family.</text>
</comment>
<dbReference type="HAMAP" id="MF_02217">
    <property type="entry name" value="TrmR_methyltr"/>
    <property type="match status" value="1"/>
</dbReference>
<dbReference type="GO" id="GO:0008171">
    <property type="term" value="F:O-methyltransferase activity"/>
    <property type="evidence" value="ECO:0007669"/>
    <property type="project" value="InterPro"/>
</dbReference>
<dbReference type="Gene3D" id="3.40.50.150">
    <property type="entry name" value="Vaccinia Virus protein VP39"/>
    <property type="match status" value="1"/>
</dbReference>
<evidence type="ECO:0000256" key="1">
    <source>
        <dbReference type="ARBA" id="ARBA00022603"/>
    </source>
</evidence>
<evidence type="ECO:0000313" key="6">
    <source>
        <dbReference type="Proteomes" id="UP001145050"/>
    </source>
</evidence>
<feature type="binding site" evidence="4">
    <location>
        <position position="156"/>
    </location>
    <ligand>
        <name>Mg(2+)</name>
        <dbReference type="ChEBI" id="CHEBI:18420"/>
    </ligand>
</feature>
<comment type="catalytic activity">
    <reaction evidence="4">
        <text>5-hydroxyuridine(34) in tRNA + S-adenosyl-L-methionine = 5-methoxyuridine(34) in tRNA + S-adenosyl-L-homocysteine + H(+)</text>
        <dbReference type="Rhea" id="RHEA:60524"/>
        <dbReference type="Rhea" id="RHEA-COMP:13381"/>
        <dbReference type="Rhea" id="RHEA-COMP:15591"/>
        <dbReference type="ChEBI" id="CHEBI:15378"/>
        <dbReference type="ChEBI" id="CHEBI:57856"/>
        <dbReference type="ChEBI" id="CHEBI:59789"/>
        <dbReference type="ChEBI" id="CHEBI:136877"/>
        <dbReference type="ChEBI" id="CHEBI:143860"/>
    </reaction>
</comment>
<name>A0A9X3WVB3_9BACI</name>
<keyword evidence="4" id="KW-0819">tRNA processing</keyword>
<dbReference type="EMBL" id="JAMQKB010000009">
    <property type="protein sequence ID" value="MDC3424881.1"/>
    <property type="molecule type" value="Genomic_DNA"/>
</dbReference>